<gene>
    <name evidence="10" type="ORF">IDF66_08755</name>
</gene>
<keyword evidence="10" id="KW-0012">Acyltransferase</keyword>
<evidence type="ECO:0000256" key="6">
    <source>
        <dbReference type="ARBA" id="ARBA00023136"/>
    </source>
</evidence>
<protein>
    <submittedName>
        <fullName evidence="10">Acyltransferase</fullName>
    </submittedName>
</protein>
<feature type="transmembrane region" description="Helical" evidence="8">
    <location>
        <begin position="47"/>
        <end position="67"/>
    </location>
</feature>
<organism evidence="10 11">
    <name type="scientific">Gordonia hankookensis</name>
    <dbReference type="NCBI Taxonomy" id="589403"/>
    <lineage>
        <taxon>Bacteria</taxon>
        <taxon>Bacillati</taxon>
        <taxon>Actinomycetota</taxon>
        <taxon>Actinomycetes</taxon>
        <taxon>Mycobacteriales</taxon>
        <taxon>Gordoniaceae</taxon>
        <taxon>Gordonia</taxon>
    </lineage>
</organism>
<evidence type="ECO:0000313" key="10">
    <source>
        <dbReference type="EMBL" id="MBD1319678.1"/>
    </source>
</evidence>
<feature type="region of interest" description="Disordered" evidence="7">
    <location>
        <begin position="1"/>
        <end position="33"/>
    </location>
</feature>
<feature type="transmembrane region" description="Helical" evidence="8">
    <location>
        <begin position="309"/>
        <end position="327"/>
    </location>
</feature>
<proteinExistence type="inferred from homology"/>
<feature type="transmembrane region" description="Helical" evidence="8">
    <location>
        <begin position="372"/>
        <end position="395"/>
    </location>
</feature>
<keyword evidence="11" id="KW-1185">Reference proteome</keyword>
<comment type="caution">
    <text evidence="10">The sequence shown here is derived from an EMBL/GenBank/DDBJ whole genome shotgun (WGS) entry which is preliminary data.</text>
</comment>
<comment type="similarity">
    <text evidence="2">Belongs to the acyltransferase 3 family.</text>
</comment>
<comment type="subcellular location">
    <subcellularLocation>
        <location evidence="1">Cell membrane</location>
        <topology evidence="1">Multi-pass membrane protein</topology>
    </subcellularLocation>
</comment>
<feature type="transmembrane region" description="Helical" evidence="8">
    <location>
        <begin position="170"/>
        <end position="192"/>
    </location>
</feature>
<keyword evidence="6 8" id="KW-0472">Membrane</keyword>
<accession>A0ABR7WBK0</accession>
<feature type="transmembrane region" description="Helical" evidence="8">
    <location>
        <begin position="445"/>
        <end position="462"/>
    </location>
</feature>
<dbReference type="PANTHER" id="PTHR40074">
    <property type="entry name" value="O-ACETYLTRANSFERASE WECH"/>
    <property type="match status" value="1"/>
</dbReference>
<keyword evidence="5 8" id="KW-1133">Transmembrane helix</keyword>
<evidence type="ECO:0000256" key="1">
    <source>
        <dbReference type="ARBA" id="ARBA00004651"/>
    </source>
</evidence>
<keyword evidence="4 8" id="KW-0812">Transmembrane</keyword>
<feature type="transmembrane region" description="Helical" evidence="8">
    <location>
        <begin position="116"/>
        <end position="134"/>
    </location>
</feature>
<feature type="transmembrane region" description="Helical" evidence="8">
    <location>
        <begin position="270"/>
        <end position="289"/>
    </location>
</feature>
<feature type="transmembrane region" description="Helical" evidence="8">
    <location>
        <begin position="201"/>
        <end position="218"/>
    </location>
</feature>
<evidence type="ECO:0000256" key="3">
    <source>
        <dbReference type="ARBA" id="ARBA00022475"/>
    </source>
</evidence>
<feature type="transmembrane region" description="Helical" evidence="8">
    <location>
        <begin position="233"/>
        <end position="258"/>
    </location>
</feature>
<evidence type="ECO:0000259" key="9">
    <source>
        <dbReference type="Pfam" id="PF01757"/>
    </source>
</evidence>
<reference evidence="10 11" key="1">
    <citation type="submission" date="2020-09" db="EMBL/GenBank/DDBJ databases">
        <title>Novel species in genus Gordonia.</title>
        <authorList>
            <person name="Zhang G."/>
        </authorList>
    </citation>
    <scope>NUCLEOTIDE SEQUENCE [LARGE SCALE GENOMIC DNA]</scope>
    <source>
        <strain evidence="10 11">ON-33</strain>
    </source>
</reference>
<evidence type="ECO:0000256" key="4">
    <source>
        <dbReference type="ARBA" id="ARBA00022692"/>
    </source>
</evidence>
<keyword evidence="3" id="KW-1003">Cell membrane</keyword>
<keyword evidence="10" id="KW-0808">Transferase</keyword>
<sequence>MVTQEQQTQPPEPPPNPDESDSAATQFAAPAKPVTAKPDRHLYQIDFVRLVTFAAVILDHVLLGIATGTDVGAGALGLLLRYTRYSFFALTGFVLTYQYRDRELKPLTFWRRRYKLIGLPFLVWSLFYWVYGRYRAGGMTALGDLVDSPHSIALSLKSIAYDLVTGNAWYHLYFLSVSMQIYAVFPLILIVLRKTWGYHRYLLLMSFAAQTTLLYFMVRPPLDFFTHGPQHMLWAHLVATILPYQFFVLAGCVAAMHYPAFQHFMTRWRWQLIAGAALVIALTLLYYLHETHTGETIFRATNVFMVHNTFAYIAIITILYCLGTVWQSRRTKGSVPDNFMRTAADRSFGIYLAHALALSELMPIIAEHRNLPTWPLILVAYVGTVALTIFIVEVLRRSPISLITTGRSTIDWRTQNAGRSMAVATTAIALGVLLRVVFAALVGDLIVATGALLLVSAGLAFWRQRRAATAAL</sequence>
<dbReference type="GO" id="GO:0016746">
    <property type="term" value="F:acyltransferase activity"/>
    <property type="evidence" value="ECO:0007669"/>
    <property type="project" value="UniProtKB-KW"/>
</dbReference>
<evidence type="ECO:0000313" key="11">
    <source>
        <dbReference type="Proteomes" id="UP000602395"/>
    </source>
</evidence>
<dbReference type="Proteomes" id="UP000602395">
    <property type="component" value="Unassembled WGS sequence"/>
</dbReference>
<evidence type="ECO:0000256" key="7">
    <source>
        <dbReference type="SAM" id="MobiDB-lite"/>
    </source>
</evidence>
<dbReference type="EMBL" id="JACWMS010000002">
    <property type="protein sequence ID" value="MBD1319678.1"/>
    <property type="molecule type" value="Genomic_DNA"/>
</dbReference>
<feature type="transmembrane region" description="Helical" evidence="8">
    <location>
        <begin position="348"/>
        <end position="366"/>
    </location>
</feature>
<dbReference type="PANTHER" id="PTHR40074:SF2">
    <property type="entry name" value="O-ACETYLTRANSFERASE WECH"/>
    <property type="match status" value="1"/>
</dbReference>
<evidence type="ECO:0000256" key="8">
    <source>
        <dbReference type="SAM" id="Phobius"/>
    </source>
</evidence>
<feature type="transmembrane region" description="Helical" evidence="8">
    <location>
        <begin position="416"/>
        <end position="439"/>
    </location>
</feature>
<feature type="domain" description="Acyltransferase 3" evidence="9">
    <location>
        <begin position="43"/>
        <end position="392"/>
    </location>
</feature>
<name>A0ABR7WBK0_9ACTN</name>
<dbReference type="Pfam" id="PF01757">
    <property type="entry name" value="Acyl_transf_3"/>
    <property type="match status" value="1"/>
</dbReference>
<evidence type="ECO:0000256" key="5">
    <source>
        <dbReference type="ARBA" id="ARBA00022989"/>
    </source>
</evidence>
<evidence type="ECO:0000256" key="2">
    <source>
        <dbReference type="ARBA" id="ARBA00007400"/>
    </source>
</evidence>
<dbReference type="InterPro" id="IPR002656">
    <property type="entry name" value="Acyl_transf_3_dom"/>
</dbReference>
<feature type="transmembrane region" description="Helical" evidence="8">
    <location>
        <begin position="73"/>
        <end position="95"/>
    </location>
</feature>